<dbReference type="SUPFAM" id="SSF46626">
    <property type="entry name" value="Cytochrome c"/>
    <property type="match status" value="1"/>
</dbReference>
<keyword evidence="3 4" id="KW-0408">Iron</keyword>
<evidence type="ECO:0000313" key="7">
    <source>
        <dbReference type="EMBL" id="ARU57737.1"/>
    </source>
</evidence>
<evidence type="ECO:0000256" key="5">
    <source>
        <dbReference type="SAM" id="Phobius"/>
    </source>
</evidence>
<keyword evidence="2 4" id="KW-0479">Metal-binding</keyword>
<feature type="domain" description="Cytochrome c" evidence="6">
    <location>
        <begin position="319"/>
        <end position="398"/>
    </location>
</feature>
<feature type="transmembrane region" description="Helical" evidence="5">
    <location>
        <begin position="283"/>
        <end position="300"/>
    </location>
</feature>
<dbReference type="RefSeq" id="WP_087462603.1">
    <property type="nucleotide sequence ID" value="NZ_CP021425.1"/>
</dbReference>
<dbReference type="PROSITE" id="PS51007">
    <property type="entry name" value="CYTC"/>
    <property type="match status" value="1"/>
</dbReference>
<keyword evidence="8" id="KW-1185">Reference proteome</keyword>
<protein>
    <submittedName>
        <fullName evidence="7">Putative membrane protein</fullName>
    </submittedName>
</protein>
<dbReference type="Pfam" id="PF06181">
    <property type="entry name" value="Urate_ox_N"/>
    <property type="match status" value="1"/>
</dbReference>
<dbReference type="InterPro" id="IPR009056">
    <property type="entry name" value="Cyt_c-like_dom"/>
</dbReference>
<evidence type="ECO:0000313" key="8">
    <source>
        <dbReference type="Proteomes" id="UP000196027"/>
    </source>
</evidence>
<reference evidence="7 8" key="1">
    <citation type="submission" date="2017-05" db="EMBL/GenBank/DDBJ databases">
        <title>Genomic insights into alkan degradation activity of Oleiphilus messinensis.</title>
        <authorList>
            <person name="Kozyavkin S.A."/>
            <person name="Slesarev A.I."/>
            <person name="Golyshin P.N."/>
            <person name="Korzhenkov A."/>
            <person name="Golyshina O.N."/>
            <person name="Toshchakov S.V."/>
        </authorList>
    </citation>
    <scope>NUCLEOTIDE SEQUENCE [LARGE SCALE GENOMIC DNA]</scope>
    <source>
        <strain evidence="7 8">ME102</strain>
    </source>
</reference>
<keyword evidence="5" id="KW-0472">Membrane</keyword>
<dbReference type="GO" id="GO:0046872">
    <property type="term" value="F:metal ion binding"/>
    <property type="evidence" value="ECO:0007669"/>
    <property type="project" value="UniProtKB-KW"/>
</dbReference>
<proteinExistence type="predicted"/>
<keyword evidence="5" id="KW-1133">Transmembrane helix</keyword>
<name>A0A1Y0IB44_9GAMM</name>
<sequence>MEAYIWEWLNLFFRWFHVIAGVAWIGASFYFVWLDNNLEHPPEWKQKKGIGGDLWAIHGGGFYEVAKYKLGPEEMPEKLHWFKWEAYTTWLTGMTLLWIVYYVGAERYLIDSSKLAMEPWQAVASGLGFILAGFGVYEAILRTPLRHNGKAFGAVLFAFMVLMTWIACSIFSPRGAYIHVGALIGTIMAGNVFLGIMPSQRALVAAVQKGESPDPSFGAFAKLRSTHNNYFTLPLLFIMISNHYPITYSHEYNWLVLSAIGFITAFSRHFFNLRHKGIVKPGILIAAAALTVILAVVIAPKTVTPTSQQANTTPPLATLNELQAMAIIANRCTTCHAAQPTQAGFASAPAGVMLETVAQVDAMRSKIVEVTASNYMPLGNLTDMTDEERASIIQWLKQ</sequence>
<evidence type="ECO:0000256" key="4">
    <source>
        <dbReference type="PROSITE-ProRule" id="PRU00433"/>
    </source>
</evidence>
<dbReference type="InterPro" id="IPR010389">
    <property type="entry name" value="Urate_ox_N"/>
</dbReference>
<dbReference type="GO" id="GO:0009055">
    <property type="term" value="F:electron transfer activity"/>
    <property type="evidence" value="ECO:0007669"/>
    <property type="project" value="InterPro"/>
</dbReference>
<feature type="transmembrane region" description="Helical" evidence="5">
    <location>
        <begin position="152"/>
        <end position="172"/>
    </location>
</feature>
<feature type="transmembrane region" description="Helical" evidence="5">
    <location>
        <begin position="84"/>
        <end position="103"/>
    </location>
</feature>
<dbReference type="EMBL" id="CP021425">
    <property type="protein sequence ID" value="ARU57737.1"/>
    <property type="molecule type" value="Genomic_DNA"/>
</dbReference>
<accession>A0A1Y0IB44</accession>
<feature type="transmembrane region" description="Helical" evidence="5">
    <location>
        <begin position="252"/>
        <end position="271"/>
    </location>
</feature>
<evidence type="ECO:0000256" key="1">
    <source>
        <dbReference type="ARBA" id="ARBA00022617"/>
    </source>
</evidence>
<feature type="transmembrane region" description="Helical" evidence="5">
    <location>
        <begin position="123"/>
        <end position="140"/>
    </location>
</feature>
<dbReference type="OrthoDB" id="9787495at2"/>
<evidence type="ECO:0000256" key="2">
    <source>
        <dbReference type="ARBA" id="ARBA00022723"/>
    </source>
</evidence>
<dbReference type="GO" id="GO:0020037">
    <property type="term" value="F:heme binding"/>
    <property type="evidence" value="ECO:0007669"/>
    <property type="project" value="InterPro"/>
</dbReference>
<dbReference type="Proteomes" id="UP000196027">
    <property type="component" value="Chromosome"/>
</dbReference>
<evidence type="ECO:0000259" key="6">
    <source>
        <dbReference type="PROSITE" id="PS51007"/>
    </source>
</evidence>
<dbReference type="Gene3D" id="1.10.760.10">
    <property type="entry name" value="Cytochrome c-like domain"/>
    <property type="match status" value="1"/>
</dbReference>
<keyword evidence="5" id="KW-0812">Transmembrane</keyword>
<organism evidence="7 8">
    <name type="scientific">Oleiphilus messinensis</name>
    <dbReference type="NCBI Taxonomy" id="141451"/>
    <lineage>
        <taxon>Bacteria</taxon>
        <taxon>Pseudomonadati</taxon>
        <taxon>Pseudomonadota</taxon>
        <taxon>Gammaproteobacteria</taxon>
        <taxon>Oceanospirillales</taxon>
        <taxon>Oleiphilaceae</taxon>
        <taxon>Oleiphilus</taxon>
    </lineage>
</organism>
<dbReference type="InterPro" id="IPR036909">
    <property type="entry name" value="Cyt_c-like_dom_sf"/>
</dbReference>
<feature type="transmembrane region" description="Helical" evidence="5">
    <location>
        <begin position="178"/>
        <end position="196"/>
    </location>
</feature>
<feature type="transmembrane region" description="Helical" evidence="5">
    <location>
        <begin position="12"/>
        <end position="33"/>
    </location>
</feature>
<evidence type="ECO:0000256" key="3">
    <source>
        <dbReference type="ARBA" id="ARBA00023004"/>
    </source>
</evidence>
<dbReference type="AlphaFoldDB" id="A0A1Y0IB44"/>
<keyword evidence="1 4" id="KW-0349">Heme</keyword>
<dbReference type="KEGG" id="ome:OLMES_3716"/>
<gene>
    <name evidence="7" type="ORF">OLMES_3716</name>
</gene>